<dbReference type="CDD" id="cd22191">
    <property type="entry name" value="DPBB_RlpA_EXP_N-like"/>
    <property type="match status" value="1"/>
</dbReference>
<dbReference type="InterPro" id="IPR036908">
    <property type="entry name" value="RlpA-like_sf"/>
</dbReference>
<evidence type="ECO:0000256" key="1">
    <source>
        <dbReference type="SAM" id="MobiDB-lite"/>
    </source>
</evidence>
<dbReference type="Gene3D" id="2.40.40.10">
    <property type="entry name" value="RlpA-like domain"/>
    <property type="match status" value="1"/>
</dbReference>
<feature type="region of interest" description="Disordered" evidence="1">
    <location>
        <begin position="89"/>
        <end position="116"/>
    </location>
</feature>
<dbReference type="Proteomes" id="UP000573603">
    <property type="component" value="Unassembled WGS sequence"/>
</dbReference>
<protein>
    <submittedName>
        <fullName evidence="2">Uncharacterized protein</fullName>
    </submittedName>
</protein>
<reference evidence="2 3" key="1">
    <citation type="journal article" date="2020" name="BMC Genomics">
        <title>Correction to: Identification and distribution of gene clusters required for synthesis of sphingolipid metabolism inhibitors in diverse species of the filamentous fungus Fusarium.</title>
        <authorList>
            <person name="Kim H.S."/>
            <person name="Lohmar J.M."/>
            <person name="Busman M."/>
            <person name="Brown D.W."/>
            <person name="Naumann T.A."/>
            <person name="Divon H.H."/>
            <person name="Lysoe E."/>
            <person name="Uhlig S."/>
            <person name="Proctor R.H."/>
        </authorList>
    </citation>
    <scope>NUCLEOTIDE SEQUENCE [LARGE SCALE GENOMIC DNA]</scope>
    <source>
        <strain evidence="2 3">NRRL 25214</strain>
    </source>
</reference>
<evidence type="ECO:0000313" key="2">
    <source>
        <dbReference type="EMBL" id="KAF5240086.1"/>
    </source>
</evidence>
<gene>
    <name evidence="2" type="ORF">FANTH_9709</name>
</gene>
<organism evidence="2 3">
    <name type="scientific">Fusarium anthophilum</name>
    <dbReference type="NCBI Taxonomy" id="48485"/>
    <lineage>
        <taxon>Eukaryota</taxon>
        <taxon>Fungi</taxon>
        <taxon>Dikarya</taxon>
        <taxon>Ascomycota</taxon>
        <taxon>Pezizomycotina</taxon>
        <taxon>Sordariomycetes</taxon>
        <taxon>Hypocreomycetidae</taxon>
        <taxon>Hypocreales</taxon>
        <taxon>Nectriaceae</taxon>
        <taxon>Fusarium</taxon>
        <taxon>Fusarium fujikuroi species complex</taxon>
    </lineage>
</organism>
<name>A0A8H4Z4X4_9HYPO</name>
<comment type="caution">
    <text evidence="2">The sequence shown here is derived from an EMBL/GenBank/DDBJ whole genome shotgun (WGS) entry which is preliminary data.</text>
</comment>
<feature type="region of interest" description="Disordered" evidence="1">
    <location>
        <begin position="24"/>
        <end position="57"/>
    </location>
</feature>
<sequence length="185" mass="19137">MYFSKLSAVLPGLPIGIQGLAAGPCKPESSQTPTGSSLAESSYATTSSTALPSTTEGTASFLTTTEASESTMDLSSTTEATTSFATSLEVSESSTILPSTTEETPSTSTAPTNEEPQVFTDGFATWVYQNGITSNCGSFSQDTDVVVALDYRRYGGSRCGQKIRVTAISGRQIGASIHLAIVDGC</sequence>
<evidence type="ECO:0000313" key="3">
    <source>
        <dbReference type="Proteomes" id="UP000573603"/>
    </source>
</evidence>
<proteinExistence type="predicted"/>
<dbReference type="EMBL" id="JABEVY010000254">
    <property type="protein sequence ID" value="KAF5240086.1"/>
    <property type="molecule type" value="Genomic_DNA"/>
</dbReference>
<accession>A0A8H4Z4X4</accession>
<dbReference type="AlphaFoldDB" id="A0A8H4Z4X4"/>
<feature type="compositionally biased region" description="Low complexity" evidence="1">
    <location>
        <begin position="36"/>
        <end position="56"/>
    </location>
</feature>
<keyword evidence="3" id="KW-1185">Reference proteome</keyword>
<dbReference type="SUPFAM" id="SSF50685">
    <property type="entry name" value="Barwin-like endoglucanases"/>
    <property type="match status" value="1"/>
</dbReference>